<evidence type="ECO:0000256" key="3">
    <source>
        <dbReference type="ARBA" id="ARBA00022527"/>
    </source>
</evidence>
<dbReference type="EMBL" id="CAJZBQ010000056">
    <property type="protein sequence ID" value="CAG9333022.1"/>
    <property type="molecule type" value="Genomic_DNA"/>
</dbReference>
<evidence type="ECO:0000256" key="9">
    <source>
        <dbReference type="ARBA" id="ARBA00049308"/>
    </source>
</evidence>
<feature type="domain" description="Protein kinase" evidence="12">
    <location>
        <begin position="194"/>
        <end position="490"/>
    </location>
</feature>
<keyword evidence="3" id="KW-0723">Serine/threonine-protein kinase</keyword>
<keyword evidence="4" id="KW-0808">Transferase</keyword>
<dbReference type="GO" id="GO:0004712">
    <property type="term" value="F:protein serine/threonine/tyrosine kinase activity"/>
    <property type="evidence" value="ECO:0007669"/>
    <property type="project" value="UniProtKB-EC"/>
</dbReference>
<dbReference type="InterPro" id="IPR011009">
    <property type="entry name" value="Kinase-like_dom_sf"/>
</dbReference>
<keyword evidence="14" id="KW-1185">Reference proteome</keyword>
<evidence type="ECO:0000256" key="4">
    <source>
        <dbReference type="ARBA" id="ARBA00022679"/>
    </source>
</evidence>
<comment type="catalytic activity">
    <reaction evidence="9">
        <text>L-threonyl-[protein] + ATP = O-phospho-L-threonyl-[protein] + ADP + H(+)</text>
        <dbReference type="Rhea" id="RHEA:46608"/>
        <dbReference type="Rhea" id="RHEA-COMP:11060"/>
        <dbReference type="Rhea" id="RHEA-COMP:11605"/>
        <dbReference type="ChEBI" id="CHEBI:15378"/>
        <dbReference type="ChEBI" id="CHEBI:30013"/>
        <dbReference type="ChEBI" id="CHEBI:30616"/>
        <dbReference type="ChEBI" id="CHEBI:61977"/>
        <dbReference type="ChEBI" id="CHEBI:456216"/>
        <dbReference type="EC" id="2.7.12.1"/>
    </reaction>
</comment>
<dbReference type="PROSITE" id="PS50011">
    <property type="entry name" value="PROTEIN_KINASE_DOM"/>
    <property type="match status" value="1"/>
</dbReference>
<proteinExistence type="inferred from homology"/>
<evidence type="ECO:0000313" key="13">
    <source>
        <dbReference type="EMBL" id="CAG9333022.1"/>
    </source>
</evidence>
<protein>
    <recommendedName>
        <fullName evidence="2">dual-specificity kinase</fullName>
        <ecNumber evidence="2">2.7.12.1</ecNumber>
    </recommendedName>
</protein>
<gene>
    <name evidence="13" type="ORF">BSTOLATCC_MIC57843</name>
</gene>
<dbReference type="PROSITE" id="PS00107">
    <property type="entry name" value="PROTEIN_KINASE_ATP"/>
    <property type="match status" value="1"/>
</dbReference>
<dbReference type="GO" id="GO:0004674">
    <property type="term" value="F:protein serine/threonine kinase activity"/>
    <property type="evidence" value="ECO:0007669"/>
    <property type="project" value="UniProtKB-KW"/>
</dbReference>
<dbReference type="GO" id="GO:0005524">
    <property type="term" value="F:ATP binding"/>
    <property type="evidence" value="ECO:0007669"/>
    <property type="project" value="UniProtKB-UniRule"/>
</dbReference>
<organism evidence="13 14">
    <name type="scientific">Blepharisma stoltei</name>
    <dbReference type="NCBI Taxonomy" id="1481888"/>
    <lineage>
        <taxon>Eukaryota</taxon>
        <taxon>Sar</taxon>
        <taxon>Alveolata</taxon>
        <taxon>Ciliophora</taxon>
        <taxon>Postciliodesmatophora</taxon>
        <taxon>Heterotrichea</taxon>
        <taxon>Heterotrichida</taxon>
        <taxon>Blepharismidae</taxon>
        <taxon>Blepharisma</taxon>
    </lineage>
</organism>
<dbReference type="Proteomes" id="UP001162131">
    <property type="component" value="Unassembled WGS sequence"/>
</dbReference>
<dbReference type="InterPro" id="IPR042521">
    <property type="entry name" value="DYRK"/>
</dbReference>
<evidence type="ECO:0000256" key="10">
    <source>
        <dbReference type="ARBA" id="ARBA00051680"/>
    </source>
</evidence>
<dbReference type="CDD" id="cd14210">
    <property type="entry name" value="PKc_DYRK"/>
    <property type="match status" value="1"/>
</dbReference>
<evidence type="ECO:0000313" key="14">
    <source>
        <dbReference type="Proteomes" id="UP001162131"/>
    </source>
</evidence>
<dbReference type="GO" id="GO:0005737">
    <property type="term" value="C:cytoplasm"/>
    <property type="evidence" value="ECO:0007669"/>
    <property type="project" value="TreeGrafter"/>
</dbReference>
<feature type="binding site" evidence="11">
    <location>
        <position position="223"/>
    </location>
    <ligand>
        <name>ATP</name>
        <dbReference type="ChEBI" id="CHEBI:30616"/>
    </ligand>
</feature>
<dbReference type="InterPro" id="IPR000719">
    <property type="entry name" value="Prot_kinase_dom"/>
</dbReference>
<dbReference type="FunFam" id="1.10.510.10:FF:000624">
    <property type="entry name" value="Mitogen-activated protein kinase"/>
    <property type="match status" value="1"/>
</dbReference>
<evidence type="ECO:0000256" key="1">
    <source>
        <dbReference type="ARBA" id="ARBA00008867"/>
    </source>
</evidence>
<comment type="catalytic activity">
    <reaction evidence="10">
        <text>L-tyrosyl-[protein] + ATP = O-phospho-L-tyrosyl-[protein] + ADP + H(+)</text>
        <dbReference type="Rhea" id="RHEA:10596"/>
        <dbReference type="Rhea" id="RHEA-COMP:10136"/>
        <dbReference type="Rhea" id="RHEA-COMP:20101"/>
        <dbReference type="ChEBI" id="CHEBI:15378"/>
        <dbReference type="ChEBI" id="CHEBI:30616"/>
        <dbReference type="ChEBI" id="CHEBI:46858"/>
        <dbReference type="ChEBI" id="CHEBI:61978"/>
        <dbReference type="ChEBI" id="CHEBI:456216"/>
        <dbReference type="EC" id="2.7.12.1"/>
    </reaction>
</comment>
<dbReference type="EC" id="2.7.12.1" evidence="2"/>
<sequence>MEPSTSKIFKSMRPVTFNSPRSSVNLLKKKRIEPIRISKASSNDPKVDNFYPKVGRFQNFESKPKYDFSATARAPLNLNPRPLQQKLNKASSARNISASDFKYPHALSSSLKPTVNLIPKSEIHFPITPKIALTQLIDELSDFEKREVLEYAEIYYLGKNNCKIMRIEDGHNNGYDNDHSDYLLIKGDHIAYRYEVISMLGKGSFGQVCLCFDHKRQEQVAIKLIKNKKRFHHQAAIEIKVLRALLENDPNDKSNIVRMKNFFLFRSHVCLVFELLSINLYDLLKNNKFEGLSINLIRNFASQILSALICTKKLNIVHCDLKPENILLKTDSKSVIKVCDFGSSCFGDEIVYTYIQSRYYRSPEIILGIPYTPAIDMWSFGCMIYELYTGRPLFTGESEHEQLILIMELCGIPSDSMLNQSAKISKFFDEERNPKIVPDRHGNIRQPKTRSLIDILPQTSSCFIDFLTRCLEIDPDIRITPAEALQHPWILENIPHNGIRRKTTVLLKR</sequence>
<dbReference type="Gene3D" id="1.10.510.10">
    <property type="entry name" value="Transferase(Phosphotransferase) domain 1"/>
    <property type="match status" value="1"/>
</dbReference>
<dbReference type="InterPro" id="IPR008271">
    <property type="entry name" value="Ser/Thr_kinase_AS"/>
</dbReference>
<dbReference type="PROSITE" id="PS00108">
    <property type="entry name" value="PROTEIN_KINASE_ST"/>
    <property type="match status" value="1"/>
</dbReference>
<comment type="catalytic activity">
    <reaction evidence="8">
        <text>L-seryl-[protein] + ATP = O-phospho-L-seryl-[protein] + ADP + H(+)</text>
        <dbReference type="Rhea" id="RHEA:17989"/>
        <dbReference type="Rhea" id="RHEA-COMP:9863"/>
        <dbReference type="Rhea" id="RHEA-COMP:11604"/>
        <dbReference type="ChEBI" id="CHEBI:15378"/>
        <dbReference type="ChEBI" id="CHEBI:29999"/>
        <dbReference type="ChEBI" id="CHEBI:30616"/>
        <dbReference type="ChEBI" id="CHEBI:83421"/>
        <dbReference type="ChEBI" id="CHEBI:456216"/>
        <dbReference type="EC" id="2.7.12.1"/>
    </reaction>
</comment>
<comment type="similarity">
    <text evidence="1">Belongs to the protein kinase superfamily. CMGC Ser/Thr protein kinase family. MNB/DYRK subfamily.</text>
</comment>
<keyword evidence="5 11" id="KW-0547">Nucleotide-binding</keyword>
<dbReference type="Gene3D" id="3.30.10.30">
    <property type="entry name" value="DYRK"/>
    <property type="match status" value="1"/>
</dbReference>
<keyword evidence="6" id="KW-0418">Kinase</keyword>
<accession>A0AAU9K747</accession>
<dbReference type="InterPro" id="IPR017441">
    <property type="entry name" value="Protein_kinase_ATP_BS"/>
</dbReference>
<dbReference type="PANTHER" id="PTHR24058">
    <property type="entry name" value="DUAL SPECIFICITY PROTEIN KINASE"/>
    <property type="match status" value="1"/>
</dbReference>
<name>A0AAU9K747_9CILI</name>
<dbReference type="GO" id="GO:0005856">
    <property type="term" value="C:cytoskeleton"/>
    <property type="evidence" value="ECO:0007669"/>
    <property type="project" value="TreeGrafter"/>
</dbReference>
<evidence type="ECO:0000256" key="5">
    <source>
        <dbReference type="ARBA" id="ARBA00022741"/>
    </source>
</evidence>
<evidence type="ECO:0000256" key="7">
    <source>
        <dbReference type="ARBA" id="ARBA00022840"/>
    </source>
</evidence>
<dbReference type="AlphaFoldDB" id="A0AAU9K747"/>
<comment type="caution">
    <text evidence="13">The sequence shown here is derived from an EMBL/GenBank/DDBJ whole genome shotgun (WGS) entry which is preliminary data.</text>
</comment>
<dbReference type="PANTHER" id="PTHR24058:SF22">
    <property type="entry name" value="DUAL SPECIFICITY TYROSINE-PHOSPHORYLATION-REGULATED KINASE 4"/>
    <property type="match status" value="1"/>
</dbReference>
<dbReference type="InterPro" id="IPR050494">
    <property type="entry name" value="Ser_Thr_dual-spec_kinase"/>
</dbReference>
<evidence type="ECO:0000256" key="2">
    <source>
        <dbReference type="ARBA" id="ARBA00013203"/>
    </source>
</evidence>
<dbReference type="SUPFAM" id="SSF56112">
    <property type="entry name" value="Protein kinase-like (PK-like)"/>
    <property type="match status" value="1"/>
</dbReference>
<dbReference type="Pfam" id="PF00069">
    <property type="entry name" value="Pkinase"/>
    <property type="match status" value="1"/>
</dbReference>
<evidence type="ECO:0000256" key="11">
    <source>
        <dbReference type="PROSITE-ProRule" id="PRU10141"/>
    </source>
</evidence>
<keyword evidence="7 11" id="KW-0067">ATP-binding</keyword>
<reference evidence="13" key="1">
    <citation type="submission" date="2021-09" db="EMBL/GenBank/DDBJ databases">
        <authorList>
            <consortium name="AG Swart"/>
            <person name="Singh M."/>
            <person name="Singh A."/>
            <person name="Seah K."/>
            <person name="Emmerich C."/>
        </authorList>
    </citation>
    <scope>NUCLEOTIDE SEQUENCE</scope>
    <source>
        <strain evidence="13">ATCC30299</strain>
    </source>
</reference>
<evidence type="ECO:0000259" key="12">
    <source>
        <dbReference type="PROSITE" id="PS50011"/>
    </source>
</evidence>
<dbReference type="SMART" id="SM00220">
    <property type="entry name" value="S_TKc"/>
    <property type="match status" value="1"/>
</dbReference>
<evidence type="ECO:0000256" key="8">
    <source>
        <dbReference type="ARBA" id="ARBA00049003"/>
    </source>
</evidence>
<evidence type="ECO:0000256" key="6">
    <source>
        <dbReference type="ARBA" id="ARBA00022777"/>
    </source>
</evidence>
<dbReference type="Gene3D" id="3.30.200.20">
    <property type="entry name" value="Phosphorylase Kinase, domain 1"/>
    <property type="match status" value="1"/>
</dbReference>